<proteinExistence type="predicted"/>
<dbReference type="RefSeq" id="WP_122637014.1">
    <property type="nucleotide sequence ID" value="NZ_QWIU01000002.1"/>
</dbReference>
<evidence type="ECO:0000313" key="2">
    <source>
        <dbReference type="Proteomes" id="UP000278775"/>
    </source>
</evidence>
<gene>
    <name evidence="1" type="ORF">D1631_14290</name>
</gene>
<dbReference type="Proteomes" id="UP000278775">
    <property type="component" value="Unassembled WGS sequence"/>
</dbReference>
<name>A0A3M7TJB8_9FLAO</name>
<dbReference type="EMBL" id="QWIU01000002">
    <property type="protein sequence ID" value="RNA63017.1"/>
    <property type="molecule type" value="Genomic_DNA"/>
</dbReference>
<reference evidence="1 2" key="1">
    <citation type="submission" date="2018-08" db="EMBL/GenBank/DDBJ databases">
        <title>Chryseobacterium nematophagum: a novel matrix digesting pathogen of nematodes.</title>
        <authorList>
            <person name="Page A."/>
            <person name="Roberts M."/>
            <person name="Felix M.-A."/>
            <person name="Weir W."/>
        </authorList>
    </citation>
    <scope>NUCLEOTIDE SEQUENCE [LARGE SCALE GENOMIC DNA]</scope>
    <source>
        <strain evidence="1 2">JUb129</strain>
    </source>
</reference>
<accession>A0A3M7TJB8</accession>
<organism evidence="1 2">
    <name type="scientific">Chryseobacterium nematophagum</name>
    <dbReference type="NCBI Taxonomy" id="2305228"/>
    <lineage>
        <taxon>Bacteria</taxon>
        <taxon>Pseudomonadati</taxon>
        <taxon>Bacteroidota</taxon>
        <taxon>Flavobacteriia</taxon>
        <taxon>Flavobacteriales</taxon>
        <taxon>Weeksellaceae</taxon>
        <taxon>Chryseobacterium group</taxon>
        <taxon>Chryseobacterium</taxon>
    </lineage>
</organism>
<protein>
    <submittedName>
        <fullName evidence="1">Uncharacterized protein</fullName>
    </submittedName>
</protein>
<comment type="caution">
    <text evidence="1">The sequence shown here is derived from an EMBL/GenBank/DDBJ whole genome shotgun (WGS) entry which is preliminary data.</text>
</comment>
<dbReference type="AlphaFoldDB" id="A0A3M7TJB8"/>
<evidence type="ECO:0000313" key="1">
    <source>
        <dbReference type="EMBL" id="RNA63017.1"/>
    </source>
</evidence>
<dbReference type="OrthoDB" id="1271907at2"/>
<sequence length="185" mass="22295">MRVRFIKIKNPEKIKYKINWQIPYDRFPLTIDQEYTVYAIEYTEESRVNFFILDESGNTYPQNYPSEFFQITDSKMSKYWEGFTGKENYPTEPLFPNLITFKEWKNNKYFEEEMMDNIGNANIIFKKYQNLINNEFPDSQLKNAISMDKNWVMCPNCDNAWQTDNINGIIECPKCHIKQNNPHYI</sequence>